<protein>
    <submittedName>
        <fullName evidence="10">Lycopene cyclase domain-containing protein</fullName>
    </submittedName>
</protein>
<evidence type="ECO:0000256" key="7">
    <source>
        <dbReference type="ARBA" id="ARBA00023235"/>
    </source>
</evidence>
<dbReference type="GO" id="GO:0016872">
    <property type="term" value="F:intramolecular lyase activity"/>
    <property type="evidence" value="ECO:0007669"/>
    <property type="project" value="InterPro"/>
</dbReference>
<evidence type="ECO:0000256" key="1">
    <source>
        <dbReference type="ARBA" id="ARBA00004141"/>
    </source>
</evidence>
<reference evidence="10 11" key="1">
    <citation type="submission" date="2019-03" db="EMBL/GenBank/DDBJ databases">
        <title>Genomics of glacier-inhabiting Cryobacterium strains.</title>
        <authorList>
            <person name="Liu Q."/>
            <person name="Xin Y.-H."/>
        </authorList>
    </citation>
    <scope>NUCLEOTIDE SEQUENCE [LARGE SCALE GENOMIC DNA]</scope>
    <source>
        <strain evidence="10 11">Sr59</strain>
    </source>
</reference>
<evidence type="ECO:0000256" key="5">
    <source>
        <dbReference type="ARBA" id="ARBA00022989"/>
    </source>
</evidence>
<keyword evidence="11" id="KW-1185">Reference proteome</keyword>
<dbReference type="Proteomes" id="UP000298468">
    <property type="component" value="Unassembled WGS sequence"/>
</dbReference>
<evidence type="ECO:0000256" key="3">
    <source>
        <dbReference type="ARBA" id="ARBA00022692"/>
    </source>
</evidence>
<dbReference type="GO" id="GO:0045436">
    <property type="term" value="F:lycopene beta cyclase activity"/>
    <property type="evidence" value="ECO:0007669"/>
    <property type="project" value="UniProtKB-ARBA"/>
</dbReference>
<evidence type="ECO:0000256" key="2">
    <source>
        <dbReference type="ARBA" id="ARBA00004829"/>
    </source>
</evidence>
<evidence type="ECO:0000256" key="6">
    <source>
        <dbReference type="ARBA" id="ARBA00023136"/>
    </source>
</evidence>
<comment type="pathway">
    <text evidence="2">Carotenoid biosynthesis.</text>
</comment>
<sequence length="124" mass="12693">MSYLGLNAVFLGLAALVAAVALWRRPASRRLYVASGLALVAVLVLTAVFDNIMIGVGLVAYDPALISGVFVGIAPVEDFAYPVAAALLLPAVWSLLGGDARRPTAGRAEHTALPAAPPAEGQDA</sequence>
<evidence type="ECO:0000256" key="8">
    <source>
        <dbReference type="SAM" id="Phobius"/>
    </source>
</evidence>
<keyword evidence="3 8" id="KW-0812">Transmembrane</keyword>
<comment type="subcellular location">
    <subcellularLocation>
        <location evidence="1">Membrane</location>
        <topology evidence="1">Multi-pass membrane protein</topology>
    </subcellularLocation>
</comment>
<evidence type="ECO:0000256" key="4">
    <source>
        <dbReference type="ARBA" id="ARBA00022746"/>
    </source>
</evidence>
<dbReference type="OrthoDB" id="4411839at2"/>
<dbReference type="Pfam" id="PF18916">
    <property type="entry name" value="Lycopene_cyc"/>
    <property type="match status" value="1"/>
</dbReference>
<feature type="domain" description="Lycopene cyclase" evidence="9">
    <location>
        <begin position="13"/>
        <end position="92"/>
    </location>
</feature>
<gene>
    <name evidence="10" type="ORF">E3T61_07885</name>
</gene>
<keyword evidence="7" id="KW-0413">Isomerase</keyword>
<keyword evidence="5 8" id="KW-1133">Transmembrane helix</keyword>
<keyword evidence="6 8" id="KW-0472">Membrane</keyword>
<evidence type="ECO:0000313" key="11">
    <source>
        <dbReference type="Proteomes" id="UP000298468"/>
    </source>
</evidence>
<dbReference type="NCBIfam" id="TIGR03462">
    <property type="entry name" value="CarR_dom_SF"/>
    <property type="match status" value="1"/>
</dbReference>
<feature type="transmembrane region" description="Helical" evidence="8">
    <location>
        <begin position="6"/>
        <end position="24"/>
    </location>
</feature>
<dbReference type="GO" id="GO:0016117">
    <property type="term" value="P:carotenoid biosynthetic process"/>
    <property type="evidence" value="ECO:0007669"/>
    <property type="project" value="UniProtKB-KW"/>
</dbReference>
<accession>A0A4R9BXH0</accession>
<organism evidence="10 11">
    <name type="scientific">Cryobacterium lactosi</name>
    <dbReference type="NCBI Taxonomy" id="1259202"/>
    <lineage>
        <taxon>Bacteria</taxon>
        <taxon>Bacillati</taxon>
        <taxon>Actinomycetota</taxon>
        <taxon>Actinomycetes</taxon>
        <taxon>Micrococcales</taxon>
        <taxon>Microbacteriaceae</taxon>
        <taxon>Cryobacterium</taxon>
    </lineage>
</organism>
<dbReference type="RefSeq" id="WP_134640321.1">
    <property type="nucleotide sequence ID" value="NZ_SOHM01000015.1"/>
</dbReference>
<feature type="transmembrane region" description="Helical" evidence="8">
    <location>
        <begin position="79"/>
        <end position="97"/>
    </location>
</feature>
<feature type="transmembrane region" description="Helical" evidence="8">
    <location>
        <begin position="31"/>
        <end position="59"/>
    </location>
</feature>
<comment type="caution">
    <text evidence="10">The sequence shown here is derived from an EMBL/GenBank/DDBJ whole genome shotgun (WGS) entry which is preliminary data.</text>
</comment>
<name>A0A4R9BXH0_9MICO</name>
<dbReference type="AlphaFoldDB" id="A0A4R9BXH0"/>
<evidence type="ECO:0000259" key="9">
    <source>
        <dbReference type="Pfam" id="PF18916"/>
    </source>
</evidence>
<dbReference type="InterPro" id="IPR017825">
    <property type="entry name" value="Lycopene_cyclase_dom"/>
</dbReference>
<dbReference type="EMBL" id="SOHM01000015">
    <property type="protein sequence ID" value="TFD91630.1"/>
    <property type="molecule type" value="Genomic_DNA"/>
</dbReference>
<evidence type="ECO:0000313" key="10">
    <source>
        <dbReference type="EMBL" id="TFD91630.1"/>
    </source>
</evidence>
<proteinExistence type="predicted"/>
<keyword evidence="4" id="KW-0125">Carotenoid biosynthesis</keyword>
<dbReference type="GO" id="GO:0016020">
    <property type="term" value="C:membrane"/>
    <property type="evidence" value="ECO:0007669"/>
    <property type="project" value="UniProtKB-SubCell"/>
</dbReference>